<protein>
    <submittedName>
        <fullName evidence="2">Uncharacterized protein At4g02000-like</fullName>
    </submittedName>
</protein>
<dbReference type="InterPro" id="IPR040256">
    <property type="entry name" value="At4g02000-like"/>
</dbReference>
<reference evidence="2" key="1">
    <citation type="submission" date="2025-08" db="UniProtKB">
        <authorList>
            <consortium name="RefSeq"/>
        </authorList>
    </citation>
    <scope>IDENTIFICATION</scope>
</reference>
<dbReference type="OrthoDB" id="1305040at2759"/>
<dbReference type="PaxDb" id="4097-A0A1S4A1L0"/>
<evidence type="ECO:0000256" key="1">
    <source>
        <dbReference type="SAM" id="MobiDB-lite"/>
    </source>
</evidence>
<dbReference type="OMA" id="SAPWFIN"/>
<proteinExistence type="predicted"/>
<name>A0A1S4A1L0_TOBAC</name>
<dbReference type="PANTHER" id="PTHR31286">
    <property type="entry name" value="GLYCINE-RICH CELL WALL STRUCTURAL PROTEIN 1.8-LIKE"/>
    <property type="match status" value="1"/>
</dbReference>
<sequence>MITALHSAPWFINGYFLSTRQWEPNFVAGKAKQIHTTIWVRLPQLPTEFYDGLILRKIGNSIGKLLKIDACTSSTLRGRYVRLCVELPLDQPVQQCILIGSYLQNLVYEGINFLCKSRGYLGHTVTSCTVTTPKINNLQVPIAQEQGKEDQSLTTVPSPEEQWQVVSFTRRRNPRPRDPVEGKQKNSPEKN</sequence>
<feature type="compositionally biased region" description="Basic and acidic residues" evidence="1">
    <location>
        <begin position="175"/>
        <end position="191"/>
    </location>
</feature>
<dbReference type="AlphaFoldDB" id="A0A1S4A1L0"/>
<dbReference type="RefSeq" id="XP_016470451.1">
    <property type="nucleotide sequence ID" value="XM_016614965.1"/>
</dbReference>
<feature type="region of interest" description="Disordered" evidence="1">
    <location>
        <begin position="146"/>
        <end position="191"/>
    </location>
</feature>
<gene>
    <name evidence="2" type="primary">LOC107792729</name>
</gene>
<evidence type="ECO:0000313" key="2">
    <source>
        <dbReference type="RefSeq" id="XP_016470451.1"/>
    </source>
</evidence>
<dbReference type="PANTHER" id="PTHR31286:SF99">
    <property type="entry name" value="DUF4283 DOMAIN-CONTAINING PROTEIN"/>
    <property type="match status" value="1"/>
</dbReference>
<accession>A0A1S4A1L0</accession>
<dbReference type="KEGG" id="nta:107792729"/>
<organism evidence="2">
    <name type="scientific">Nicotiana tabacum</name>
    <name type="common">Common tobacco</name>
    <dbReference type="NCBI Taxonomy" id="4097"/>
    <lineage>
        <taxon>Eukaryota</taxon>
        <taxon>Viridiplantae</taxon>
        <taxon>Streptophyta</taxon>
        <taxon>Embryophyta</taxon>
        <taxon>Tracheophyta</taxon>
        <taxon>Spermatophyta</taxon>
        <taxon>Magnoliopsida</taxon>
        <taxon>eudicotyledons</taxon>
        <taxon>Gunneridae</taxon>
        <taxon>Pentapetalae</taxon>
        <taxon>asterids</taxon>
        <taxon>lamiids</taxon>
        <taxon>Solanales</taxon>
        <taxon>Solanaceae</taxon>
        <taxon>Nicotianoideae</taxon>
        <taxon>Nicotianeae</taxon>
        <taxon>Nicotiana</taxon>
    </lineage>
</organism>